<keyword evidence="4" id="KW-0804">Transcription</keyword>
<comment type="subcellular location">
    <subcellularLocation>
        <location evidence="1">Nucleus</location>
    </subcellularLocation>
</comment>
<feature type="domain" description="TCP" evidence="7">
    <location>
        <begin position="53"/>
        <end position="111"/>
    </location>
</feature>
<keyword evidence="9" id="KW-1185">Reference proteome</keyword>
<evidence type="ECO:0000313" key="8">
    <source>
        <dbReference type="EMBL" id="GMH21908.1"/>
    </source>
</evidence>
<evidence type="ECO:0000256" key="4">
    <source>
        <dbReference type="ARBA" id="ARBA00023163"/>
    </source>
</evidence>
<feature type="region of interest" description="Disordered" evidence="6">
    <location>
        <begin position="1"/>
        <end position="39"/>
    </location>
</feature>
<reference evidence="8" key="1">
    <citation type="submission" date="2023-05" db="EMBL/GenBank/DDBJ databases">
        <title>Nepenthes gracilis genome sequencing.</title>
        <authorList>
            <person name="Fukushima K."/>
        </authorList>
    </citation>
    <scope>NUCLEOTIDE SEQUENCE</scope>
    <source>
        <strain evidence="8">SING2019-196</strain>
    </source>
</reference>
<dbReference type="PANTHER" id="PTHR31072">
    <property type="entry name" value="TRANSCRIPTION FACTOR TCP4-RELATED"/>
    <property type="match status" value="1"/>
</dbReference>
<accession>A0AAD3T2P6</accession>
<evidence type="ECO:0000256" key="1">
    <source>
        <dbReference type="ARBA" id="ARBA00004123"/>
    </source>
</evidence>
<evidence type="ECO:0000256" key="2">
    <source>
        <dbReference type="ARBA" id="ARBA00023015"/>
    </source>
</evidence>
<evidence type="ECO:0000259" key="7">
    <source>
        <dbReference type="PROSITE" id="PS51369"/>
    </source>
</evidence>
<feature type="region of interest" description="Disordered" evidence="6">
    <location>
        <begin position="332"/>
        <end position="355"/>
    </location>
</feature>
<dbReference type="Proteomes" id="UP001279734">
    <property type="component" value="Unassembled WGS sequence"/>
</dbReference>
<feature type="region of interest" description="Disordered" evidence="6">
    <location>
        <begin position="169"/>
        <end position="194"/>
    </location>
</feature>
<evidence type="ECO:0000256" key="6">
    <source>
        <dbReference type="SAM" id="MobiDB-lite"/>
    </source>
</evidence>
<keyword evidence="5" id="KW-0539">Nucleus</keyword>
<dbReference type="GO" id="GO:0005634">
    <property type="term" value="C:nucleus"/>
    <property type="evidence" value="ECO:0007669"/>
    <property type="project" value="UniProtKB-SubCell"/>
</dbReference>
<name>A0AAD3T2P6_NEPGR</name>
<proteinExistence type="predicted"/>
<feature type="compositionally biased region" description="Basic and acidic residues" evidence="6">
    <location>
        <begin position="1"/>
        <end position="15"/>
    </location>
</feature>
<evidence type="ECO:0000256" key="5">
    <source>
        <dbReference type="ARBA" id="ARBA00023242"/>
    </source>
</evidence>
<feature type="compositionally biased region" description="Basic and acidic residues" evidence="6">
    <location>
        <begin position="336"/>
        <end position="355"/>
    </location>
</feature>
<protein>
    <recommendedName>
        <fullName evidence="7">TCP domain-containing protein</fullName>
    </recommendedName>
</protein>
<dbReference type="Pfam" id="PF03634">
    <property type="entry name" value="TCP"/>
    <property type="match status" value="1"/>
</dbReference>
<dbReference type="PANTHER" id="PTHR31072:SF252">
    <property type="entry name" value="TRANSCRIPTION FACTOR TCP17"/>
    <property type="match status" value="1"/>
</dbReference>
<dbReference type="GO" id="GO:0043565">
    <property type="term" value="F:sequence-specific DNA binding"/>
    <property type="evidence" value="ECO:0007669"/>
    <property type="project" value="TreeGrafter"/>
</dbReference>
<keyword evidence="3" id="KW-0238">DNA-binding</keyword>
<dbReference type="GO" id="GO:0003700">
    <property type="term" value="F:DNA-binding transcription factor activity"/>
    <property type="evidence" value="ECO:0007669"/>
    <property type="project" value="InterPro"/>
</dbReference>
<keyword evidence="2" id="KW-0805">Transcription regulation</keyword>
<evidence type="ECO:0000313" key="9">
    <source>
        <dbReference type="Proteomes" id="UP001279734"/>
    </source>
</evidence>
<organism evidence="8 9">
    <name type="scientific">Nepenthes gracilis</name>
    <name type="common">Slender pitcher plant</name>
    <dbReference type="NCBI Taxonomy" id="150966"/>
    <lineage>
        <taxon>Eukaryota</taxon>
        <taxon>Viridiplantae</taxon>
        <taxon>Streptophyta</taxon>
        <taxon>Embryophyta</taxon>
        <taxon>Tracheophyta</taxon>
        <taxon>Spermatophyta</taxon>
        <taxon>Magnoliopsida</taxon>
        <taxon>eudicotyledons</taxon>
        <taxon>Gunneridae</taxon>
        <taxon>Pentapetalae</taxon>
        <taxon>Caryophyllales</taxon>
        <taxon>Nepenthaceae</taxon>
        <taxon>Nepenthes</taxon>
    </lineage>
</organism>
<dbReference type="AlphaFoldDB" id="A0AAD3T2P6"/>
<evidence type="ECO:0000256" key="3">
    <source>
        <dbReference type="ARBA" id="ARBA00023125"/>
    </source>
</evidence>
<comment type="caution">
    <text evidence="8">The sequence shown here is derived from an EMBL/GenBank/DDBJ whole genome shotgun (WGS) entry which is preliminary data.</text>
</comment>
<sequence>MMSLREKEIHGKLEIDPSNGKFPKAAASTNSSSRQWPGFKNPRIVRASRTFGGKDRHSKVCTIRGLRDRRIRLSVPTAIQLYDLQDRLKLSQPSKVIDWLLDITKLDIDKLPPLQIPPGSFPHFHQPALASNGPHHPSLTPFLDSNMTIMKDGPGNGDVEKEFEGEIKWRKASEEKEDEEEEYSQGGVGGSNSGQVSAQNFFPINSNNNTFLSSLLASNPMAYNYFHWEPSNLASSQFGSLGFPLQADPDAHNSSNNNNISIPIISSSSLPIPSESQLFLCQPMAATSLLPPYVNSVVETDYRQVNRVHQPSNSLSSAFHCSSLNRKSFPFSANPELHDSHKSDGAQHNKDDNGS</sequence>
<dbReference type="PROSITE" id="PS51369">
    <property type="entry name" value="TCP"/>
    <property type="match status" value="1"/>
</dbReference>
<dbReference type="InterPro" id="IPR005333">
    <property type="entry name" value="Transcription_factor_TCP"/>
</dbReference>
<dbReference type="InterPro" id="IPR017887">
    <property type="entry name" value="TF_TCP_subgr"/>
</dbReference>
<gene>
    <name evidence="8" type="ORF">Nepgr_023751</name>
</gene>
<dbReference type="EMBL" id="BSYO01000024">
    <property type="protein sequence ID" value="GMH21908.1"/>
    <property type="molecule type" value="Genomic_DNA"/>
</dbReference>